<evidence type="ECO:0000256" key="1">
    <source>
        <dbReference type="ARBA" id="ARBA00004141"/>
    </source>
</evidence>
<evidence type="ECO:0000313" key="5">
    <source>
        <dbReference type="EMBL" id="CAB3986557.1"/>
    </source>
</evidence>
<dbReference type="GO" id="GO:0016020">
    <property type="term" value="C:membrane"/>
    <property type="evidence" value="ECO:0007669"/>
    <property type="project" value="UniProtKB-SubCell"/>
</dbReference>
<name>A0A7D9HJH2_PARCT</name>
<comment type="caution">
    <text evidence="5">The sequence shown here is derived from an EMBL/GenBank/DDBJ whole genome shotgun (WGS) entry which is preliminary data.</text>
</comment>
<protein>
    <submittedName>
        <fullName evidence="5">Organic cation transporter</fullName>
    </submittedName>
</protein>
<dbReference type="EMBL" id="CACRXK020001033">
    <property type="protein sequence ID" value="CAB3986557.1"/>
    <property type="molecule type" value="Genomic_DNA"/>
</dbReference>
<organism evidence="5 6">
    <name type="scientific">Paramuricea clavata</name>
    <name type="common">Red gorgonian</name>
    <name type="synonym">Violescent sea-whip</name>
    <dbReference type="NCBI Taxonomy" id="317549"/>
    <lineage>
        <taxon>Eukaryota</taxon>
        <taxon>Metazoa</taxon>
        <taxon>Cnidaria</taxon>
        <taxon>Anthozoa</taxon>
        <taxon>Octocorallia</taxon>
        <taxon>Malacalcyonacea</taxon>
        <taxon>Plexauridae</taxon>
        <taxon>Paramuricea</taxon>
    </lineage>
</organism>
<dbReference type="Proteomes" id="UP001152795">
    <property type="component" value="Unassembled WGS sequence"/>
</dbReference>
<dbReference type="OrthoDB" id="5970406at2759"/>
<dbReference type="SUPFAM" id="SSF103473">
    <property type="entry name" value="MFS general substrate transporter"/>
    <property type="match status" value="1"/>
</dbReference>
<dbReference type="PANTHER" id="PTHR24064">
    <property type="entry name" value="SOLUTE CARRIER FAMILY 22 MEMBER"/>
    <property type="match status" value="1"/>
</dbReference>
<keyword evidence="4" id="KW-0472">Membrane</keyword>
<sequence>MTLSVDQVLEKIGEFNKYQWILLGIFGYSVFAIGAFPVMIVTFITAEPDWQCVKGYNSSICNFTTSIGLTSDDYKARCDMPREAWTYVDGFTSTVTEYDLVCENSILQSVAQSCYWVGMLFGLLSGGYLSDKFGRKKIFYTGLVSVTIATWIMIFPKSFIVFITCRIVIGLGSGFRNATSFVMLTEFTTEKHRAKIGVGSFYFWVAGLMVLPLIGYFVTEWRYFLLATACFAIPCLFAWWFIPESARWLQLRGREDEARQQLAKIAAINGKEMPNEHLKKVEGSGEAGNFKHLFYNWKVAKITLISWNLWFANALVYYGVSYGSVDLGGNKYVNFALSSIVELPSNILCVVAADREPWFDKHGILV</sequence>
<evidence type="ECO:0000256" key="3">
    <source>
        <dbReference type="ARBA" id="ARBA00022989"/>
    </source>
</evidence>
<dbReference type="Gene3D" id="1.20.1250.20">
    <property type="entry name" value="MFS general substrate transporter like domains"/>
    <property type="match status" value="1"/>
</dbReference>
<dbReference type="GO" id="GO:0022857">
    <property type="term" value="F:transmembrane transporter activity"/>
    <property type="evidence" value="ECO:0007669"/>
    <property type="project" value="InterPro"/>
</dbReference>
<gene>
    <name evidence="5" type="ORF">PACLA_8A055372</name>
</gene>
<dbReference type="AlphaFoldDB" id="A0A7D9HJH2"/>
<keyword evidence="3" id="KW-1133">Transmembrane helix</keyword>
<evidence type="ECO:0000256" key="2">
    <source>
        <dbReference type="ARBA" id="ARBA00022692"/>
    </source>
</evidence>
<reference evidence="5" key="1">
    <citation type="submission" date="2020-04" db="EMBL/GenBank/DDBJ databases">
        <authorList>
            <person name="Alioto T."/>
            <person name="Alioto T."/>
            <person name="Gomez Garrido J."/>
        </authorList>
    </citation>
    <scope>NUCLEOTIDE SEQUENCE</scope>
    <source>
        <strain evidence="5">A484AB</strain>
    </source>
</reference>
<keyword evidence="6" id="KW-1185">Reference proteome</keyword>
<dbReference type="Pfam" id="PF00083">
    <property type="entry name" value="Sugar_tr"/>
    <property type="match status" value="1"/>
</dbReference>
<proteinExistence type="predicted"/>
<dbReference type="PROSITE" id="PS50850">
    <property type="entry name" value="MFS"/>
    <property type="match status" value="1"/>
</dbReference>
<dbReference type="PROSITE" id="PS00216">
    <property type="entry name" value="SUGAR_TRANSPORT_1"/>
    <property type="match status" value="1"/>
</dbReference>
<evidence type="ECO:0000256" key="4">
    <source>
        <dbReference type="ARBA" id="ARBA00023136"/>
    </source>
</evidence>
<dbReference type="InterPro" id="IPR005828">
    <property type="entry name" value="MFS_sugar_transport-like"/>
</dbReference>
<keyword evidence="2" id="KW-0812">Transmembrane</keyword>
<evidence type="ECO:0000313" key="6">
    <source>
        <dbReference type="Proteomes" id="UP001152795"/>
    </source>
</evidence>
<dbReference type="InterPro" id="IPR036259">
    <property type="entry name" value="MFS_trans_sf"/>
</dbReference>
<accession>A0A7D9HJH2</accession>
<dbReference type="InterPro" id="IPR005829">
    <property type="entry name" value="Sugar_transporter_CS"/>
</dbReference>
<dbReference type="InterPro" id="IPR020846">
    <property type="entry name" value="MFS_dom"/>
</dbReference>
<comment type="subcellular location">
    <subcellularLocation>
        <location evidence="1">Membrane</location>
        <topology evidence="1">Multi-pass membrane protein</topology>
    </subcellularLocation>
</comment>